<evidence type="ECO:0008006" key="3">
    <source>
        <dbReference type="Google" id="ProtNLM"/>
    </source>
</evidence>
<proteinExistence type="predicted"/>
<name>A0A0G8L1K3_9XANT</name>
<dbReference type="GeneID" id="55514168"/>
<dbReference type="RefSeq" id="WP_006451146.1">
    <property type="nucleotide sequence ID" value="NZ_CP018728.1"/>
</dbReference>
<dbReference type="STRING" id="90270.BI317_24020"/>
<reference evidence="2" key="1">
    <citation type="submission" date="2020-07" db="EMBL/GenBank/DDBJ databases">
        <authorList>
            <person name="Pothier F. J."/>
        </authorList>
    </citation>
    <scope>NUCLEOTIDE SEQUENCE</scope>
    <source>
        <strain evidence="2">CFBP 8129</strain>
    </source>
</reference>
<keyword evidence="1" id="KW-0472">Membrane</keyword>
<dbReference type="EMBL" id="LR828253">
    <property type="protein sequence ID" value="CAD0299694.1"/>
    <property type="molecule type" value="Genomic_DNA"/>
</dbReference>
<dbReference type="AlphaFoldDB" id="A0A0G8L1K3"/>
<evidence type="ECO:0000313" key="2">
    <source>
        <dbReference type="EMBL" id="CAD0299703.1"/>
    </source>
</evidence>
<accession>A0A0G8L1K3</accession>
<dbReference type="OrthoDB" id="7509319at2"/>
<feature type="transmembrane region" description="Helical" evidence="1">
    <location>
        <begin position="6"/>
        <end position="27"/>
    </location>
</feature>
<feature type="transmembrane region" description="Helical" evidence="1">
    <location>
        <begin position="34"/>
        <end position="56"/>
    </location>
</feature>
<protein>
    <recommendedName>
        <fullName evidence="3">Transmembrane protein</fullName>
    </recommendedName>
</protein>
<sequence>MWARWLAAVVLGLPLAVGMVGLCALLLPGPQQSYTLAWLLLMFPVWIGAMALPFVFRSAVRAWVVLGGLTVLCYVVLAGIKVLGWTELSA</sequence>
<dbReference type="EMBL" id="LR828253">
    <property type="protein sequence ID" value="CAD0299703.1"/>
    <property type="molecule type" value="Genomic_DNA"/>
</dbReference>
<keyword evidence="1" id="KW-0812">Transmembrane</keyword>
<keyword evidence="1" id="KW-1133">Transmembrane helix</keyword>
<gene>
    <name evidence="2" type="ORF">CFBP8129_01920</name>
</gene>
<organism evidence="2">
    <name type="scientific">Xanthomonas hortorum pv. gardneri</name>
    <dbReference type="NCBI Taxonomy" id="2754056"/>
    <lineage>
        <taxon>Bacteria</taxon>
        <taxon>Pseudomonadati</taxon>
        <taxon>Pseudomonadota</taxon>
        <taxon>Gammaproteobacteria</taxon>
        <taxon>Lysobacterales</taxon>
        <taxon>Lysobacteraceae</taxon>
        <taxon>Xanthomonas</taxon>
    </lineage>
</organism>
<feature type="transmembrane region" description="Helical" evidence="1">
    <location>
        <begin position="62"/>
        <end position="84"/>
    </location>
</feature>
<evidence type="ECO:0000256" key="1">
    <source>
        <dbReference type="SAM" id="Phobius"/>
    </source>
</evidence>